<feature type="transmembrane region" description="Helical" evidence="1">
    <location>
        <begin position="90"/>
        <end position="109"/>
    </location>
</feature>
<dbReference type="EMBL" id="CP002631">
    <property type="protein sequence ID" value="AEB13368.1"/>
    <property type="molecule type" value="Genomic_DNA"/>
</dbReference>
<dbReference type="Proteomes" id="UP000006852">
    <property type="component" value="Chromosome"/>
</dbReference>
<dbReference type="GeneID" id="302997627"/>
<keyword evidence="2" id="KW-0808">Transferase</keyword>
<dbReference type="STRING" id="869209.Tresu_0415"/>
<dbReference type="eggNOG" id="COG0170">
    <property type="taxonomic scope" value="Bacteria"/>
</dbReference>
<keyword evidence="1" id="KW-0472">Membrane</keyword>
<gene>
    <name evidence="2" type="ordered locus">Tresu_0415</name>
</gene>
<dbReference type="KEGG" id="tsu:Tresu_0415"/>
<protein>
    <submittedName>
        <fullName evidence="2">Phosphatidate cytidylyltransferase</fullName>
    </submittedName>
</protein>
<keyword evidence="1" id="KW-1133">Transmembrane helix</keyword>
<dbReference type="InterPro" id="IPR037997">
    <property type="entry name" value="Dgk1-like"/>
</dbReference>
<feature type="transmembrane region" description="Helical" evidence="1">
    <location>
        <begin position="49"/>
        <end position="69"/>
    </location>
</feature>
<dbReference type="GO" id="GO:0016779">
    <property type="term" value="F:nucleotidyltransferase activity"/>
    <property type="evidence" value="ECO:0007669"/>
    <property type="project" value="UniProtKB-KW"/>
</dbReference>
<evidence type="ECO:0000313" key="3">
    <source>
        <dbReference type="Proteomes" id="UP000006852"/>
    </source>
</evidence>
<dbReference type="HOGENOM" id="CLU_031477_4_0_12"/>
<dbReference type="PANTHER" id="PTHR31303">
    <property type="entry name" value="CTP-DEPENDENT DIACYLGLYCEROL KINASE 1"/>
    <property type="match status" value="1"/>
</dbReference>
<feature type="transmembrane region" description="Helical" evidence="1">
    <location>
        <begin position="148"/>
        <end position="170"/>
    </location>
</feature>
<dbReference type="RefSeq" id="WP_013700675.1">
    <property type="nucleotide sequence ID" value="NC_015385.1"/>
</dbReference>
<dbReference type="AlphaFoldDB" id="F2NX33"/>
<dbReference type="GO" id="GO:0004143">
    <property type="term" value="F:ATP-dependent diacylglycerol kinase activity"/>
    <property type="evidence" value="ECO:0007669"/>
    <property type="project" value="InterPro"/>
</dbReference>
<reference evidence="3" key="2">
    <citation type="submission" date="2011-04" db="EMBL/GenBank/DDBJ databases">
        <title>The complete genome of chromosome of Treponema succinifaciens DSM 2489.</title>
        <authorList>
            <person name="Lucas S."/>
            <person name="Copeland A."/>
            <person name="Lapidus A."/>
            <person name="Bruce D."/>
            <person name="Goodwin L."/>
            <person name="Pitluck S."/>
            <person name="Peters L."/>
            <person name="Kyrpides N."/>
            <person name="Mavromatis K."/>
            <person name="Ivanova N."/>
            <person name="Ovchinnikova G."/>
            <person name="Teshima H."/>
            <person name="Detter J.C."/>
            <person name="Tapia R."/>
            <person name="Han C."/>
            <person name="Land M."/>
            <person name="Hauser L."/>
            <person name="Markowitz V."/>
            <person name="Cheng J.-F."/>
            <person name="Hugenholtz P."/>
            <person name="Woyke T."/>
            <person name="Wu D."/>
            <person name="Gronow S."/>
            <person name="Wellnitz S."/>
            <person name="Brambilla E."/>
            <person name="Klenk H.-P."/>
            <person name="Eisen J.A."/>
        </authorList>
    </citation>
    <scope>NUCLEOTIDE SEQUENCE [LARGE SCALE GENOMIC DNA]</scope>
    <source>
        <strain evidence="3">ATCC 33096 / DSM 2489 / 6091</strain>
    </source>
</reference>
<proteinExistence type="predicted"/>
<dbReference type="PANTHER" id="PTHR31303:SF1">
    <property type="entry name" value="CTP-DEPENDENT DIACYLGLYCEROL KINASE 1"/>
    <property type="match status" value="1"/>
</dbReference>
<evidence type="ECO:0000313" key="2">
    <source>
        <dbReference type="EMBL" id="AEB13368.1"/>
    </source>
</evidence>
<reference evidence="2 3" key="1">
    <citation type="journal article" date="2011" name="Stand. Genomic Sci.">
        <title>Complete genome sequence of Treponema succinifaciens type strain (6091).</title>
        <authorList>
            <person name="Han C."/>
            <person name="Gronow S."/>
            <person name="Teshima H."/>
            <person name="Lapidus A."/>
            <person name="Nolan M."/>
            <person name="Lucas S."/>
            <person name="Hammon N."/>
            <person name="Deshpande S."/>
            <person name="Cheng J.F."/>
            <person name="Zeytun A."/>
            <person name="Tapia R."/>
            <person name="Goodwin L."/>
            <person name="Pitluck S."/>
            <person name="Liolios K."/>
            <person name="Pagani I."/>
            <person name="Ivanova N."/>
            <person name="Mavromatis K."/>
            <person name="Mikhailova N."/>
            <person name="Huntemann M."/>
            <person name="Pati A."/>
            <person name="Chen A."/>
            <person name="Palaniappan K."/>
            <person name="Land M."/>
            <person name="Hauser L."/>
            <person name="Brambilla E.M."/>
            <person name="Rohde M."/>
            <person name="Goker M."/>
            <person name="Woyke T."/>
            <person name="Bristow J."/>
            <person name="Eisen J.A."/>
            <person name="Markowitz V."/>
            <person name="Hugenholtz P."/>
            <person name="Kyrpides N.C."/>
            <person name="Klenk H.P."/>
            <person name="Detter J.C."/>
        </authorList>
    </citation>
    <scope>NUCLEOTIDE SEQUENCE [LARGE SCALE GENOMIC DNA]</scope>
    <source>
        <strain evidence="3">ATCC 33096 / DSM 2489 / 6091</strain>
    </source>
</reference>
<feature type="transmembrane region" description="Helical" evidence="1">
    <location>
        <begin position="115"/>
        <end position="136"/>
    </location>
</feature>
<keyword evidence="1" id="KW-0812">Transmembrane</keyword>
<keyword evidence="3" id="KW-1185">Reference proteome</keyword>
<name>F2NX33_TRES6</name>
<keyword evidence="2" id="KW-0548">Nucleotidyltransferase</keyword>
<evidence type="ECO:0000256" key="1">
    <source>
        <dbReference type="SAM" id="Phobius"/>
    </source>
</evidence>
<organism evidence="2 3">
    <name type="scientific">Treponema succinifaciens (strain ATCC 33096 / DSM 2489 / 6091)</name>
    <dbReference type="NCBI Taxonomy" id="869209"/>
    <lineage>
        <taxon>Bacteria</taxon>
        <taxon>Pseudomonadati</taxon>
        <taxon>Spirochaetota</taxon>
        <taxon>Spirochaetia</taxon>
        <taxon>Spirochaetales</taxon>
        <taxon>Treponemataceae</taxon>
        <taxon>Treponema</taxon>
    </lineage>
</organism>
<sequence length="216" mass="23576">MMALFSKKYSGIISRQKIIGILKELFRKSIHLCSAFVPCFLWIAYKPTIACLFALVVFYSAAEILRLNGKEVFLISAVTEAAARKRDENKFVLGPVTLVLGIILSAILWEKLPAAIGIYALAFGDGLASLAGKLFGRIQIPFTEGKTVAGSLTCFSAIFISCYLACFFMFQGQTDITKVSLIIAGAGMLIEILPLKDFDNLFIPILLGGLAQYLLC</sequence>
<accession>F2NX33</accession>